<dbReference type="Gene3D" id="1.25.40.10">
    <property type="entry name" value="Tetratricopeptide repeat domain"/>
    <property type="match status" value="2"/>
</dbReference>
<feature type="domain" description="DUF7779" evidence="3">
    <location>
        <begin position="603"/>
        <end position="692"/>
    </location>
</feature>
<comment type="caution">
    <text evidence="4">The sequence shown here is derived from an EMBL/GenBank/DDBJ whole genome shotgun (WGS) entry which is preliminary data.</text>
</comment>
<dbReference type="PANTHER" id="PTHR35205:SF1">
    <property type="entry name" value="ZU5 DOMAIN-CONTAINING PROTEIN"/>
    <property type="match status" value="1"/>
</dbReference>
<feature type="repeat" description="TPR" evidence="1">
    <location>
        <begin position="843"/>
        <end position="876"/>
    </location>
</feature>
<sequence>MVEPNIVAVPGFGTPSTNTWGIDEELQGAAQPLGSVSRFHNYTYQSSYNPSNEFSWSEFIQTGRDLAEELARLAVDALLLAHQNVQDSRFQLLLQCLSGILFMGTPHSVGSDNNTYMKFNEVLYSCANVAARKRTRKLPDDGVRELANLAARFEQIATMPILSVYETGRDPGSFFRRKSKAIVDKQFATISSKAEQLLGVDLAHPKLCELSHVADNSLSARTFLRSLCRELADNETFGNTAAPDGSPSAIASQELPVADPLNPLNLAPVLPQADAAQRLYQGSVPAPTPLDVQLPLRLRLGSAANTSLTSLLSTREARLPCFMLSQEPNPDFVGRQDILEQMDRHLLQRRSSPGTAAPAGVSLFALCGMGGLGKTDLAVEYAHTRRAQFDAVFWLEAGGQAQLASDFGRIATELGLQTQEESESLESNIEVAKAWLAVPRTDDRRWLLIFDNADKLDIIEPYVPLHGQGAVLITSRDSFAKDPFFANGAGVDLDPLAAADAAGLLRRLIAPDEAMAAAPVDGEAYDEADDEADELAASVEVATFFGSLPLAMTQMAGVIRRRRLSIRDFAEIYTNDARYDDIHNVKTPHLGRRYDNTLASMYNFEGVGGQAKALLRLLAFLNPDRVQEDIFVRPRRSTTTTSSSSSKRWTSADFDKARYELITSSLIKRNIPQRELWIHRIVQAEVRREMDEPGRYQAFCNVVLLLAELWPPGDHSSQKITRWALCGRLLPHLERLYQLHLEYAEAWAPFAVDPAFPVLMNEAATYLHERGFSHEGKPYLRLGLSLCARAGITLEPLISDMHLCMGALCNETNDKDGCLEHNIQCLAIRRQHAVKGRPDLRLAFAHSQMGIAYMMVGKFASATAYFQQSVEMLKSIPGIDLDEFGFPSCNLGLAYWIQGDIDTADTVLTDLLAQREMLHGKLDRVSYKTGRVLHALGNVRASKAIRLEAQAQAQADADATTSATPDLADQAKIYWDQAFAIHTDCLAQYESTVGKFNHRTADALHKLAEHHIRRKEHVQAQACLERALSIWGDRVWYRNESARSSYLRGIHLLSLGGEKNTAEGERWVQRAKALRRAILPDEDEPQELDTTDFDSLICFWSI</sequence>
<dbReference type="InterPro" id="IPR056681">
    <property type="entry name" value="DUF7779"/>
</dbReference>
<dbReference type="InterPro" id="IPR019734">
    <property type="entry name" value="TPR_rpt"/>
</dbReference>
<dbReference type="EMBL" id="CAWUHB010000050">
    <property type="protein sequence ID" value="CAK7229743.1"/>
    <property type="molecule type" value="Genomic_DNA"/>
</dbReference>
<dbReference type="SMART" id="SM00028">
    <property type="entry name" value="TPR"/>
    <property type="match status" value="4"/>
</dbReference>
<evidence type="ECO:0000313" key="5">
    <source>
        <dbReference type="Proteomes" id="UP001642405"/>
    </source>
</evidence>
<dbReference type="Proteomes" id="UP001642405">
    <property type="component" value="Unassembled WGS sequence"/>
</dbReference>
<proteinExistence type="predicted"/>
<evidence type="ECO:0000313" key="4">
    <source>
        <dbReference type="EMBL" id="CAK7229743.1"/>
    </source>
</evidence>
<gene>
    <name evidence="4" type="ORF">SCUCBS95973_007331</name>
</gene>
<dbReference type="PRINTS" id="PR00364">
    <property type="entry name" value="DISEASERSIST"/>
</dbReference>
<evidence type="ECO:0000259" key="3">
    <source>
        <dbReference type="Pfam" id="PF25000"/>
    </source>
</evidence>
<evidence type="ECO:0000259" key="2">
    <source>
        <dbReference type="Pfam" id="PF00931"/>
    </source>
</evidence>
<dbReference type="SUPFAM" id="SSF52540">
    <property type="entry name" value="P-loop containing nucleoside triphosphate hydrolases"/>
    <property type="match status" value="1"/>
</dbReference>
<keyword evidence="5" id="KW-1185">Reference proteome</keyword>
<dbReference type="Gene3D" id="3.40.50.300">
    <property type="entry name" value="P-loop containing nucleotide triphosphate hydrolases"/>
    <property type="match status" value="1"/>
</dbReference>
<dbReference type="Pfam" id="PF00931">
    <property type="entry name" value="NB-ARC"/>
    <property type="match status" value="1"/>
</dbReference>
<dbReference type="InterPro" id="IPR002182">
    <property type="entry name" value="NB-ARC"/>
</dbReference>
<evidence type="ECO:0000256" key="1">
    <source>
        <dbReference type="PROSITE-ProRule" id="PRU00339"/>
    </source>
</evidence>
<dbReference type="PANTHER" id="PTHR35205">
    <property type="entry name" value="NB-ARC AND TPR DOMAIN PROTEIN"/>
    <property type="match status" value="1"/>
</dbReference>
<organism evidence="4 5">
    <name type="scientific">Sporothrix curviconia</name>
    <dbReference type="NCBI Taxonomy" id="1260050"/>
    <lineage>
        <taxon>Eukaryota</taxon>
        <taxon>Fungi</taxon>
        <taxon>Dikarya</taxon>
        <taxon>Ascomycota</taxon>
        <taxon>Pezizomycotina</taxon>
        <taxon>Sordariomycetes</taxon>
        <taxon>Sordariomycetidae</taxon>
        <taxon>Ophiostomatales</taxon>
        <taxon>Ophiostomataceae</taxon>
        <taxon>Sporothrix</taxon>
    </lineage>
</organism>
<reference evidence="4 5" key="1">
    <citation type="submission" date="2024-01" db="EMBL/GenBank/DDBJ databases">
        <authorList>
            <person name="Allen C."/>
            <person name="Tagirdzhanova G."/>
        </authorList>
    </citation>
    <scope>NUCLEOTIDE SEQUENCE [LARGE SCALE GENOMIC DNA]</scope>
</reference>
<name>A0ABP0CD60_9PEZI</name>
<dbReference type="InterPro" id="IPR027417">
    <property type="entry name" value="P-loop_NTPase"/>
</dbReference>
<dbReference type="InterPro" id="IPR011990">
    <property type="entry name" value="TPR-like_helical_dom_sf"/>
</dbReference>
<protein>
    <recommendedName>
        <fullName evidence="6">NB-ARC domain-containing protein</fullName>
    </recommendedName>
</protein>
<dbReference type="Pfam" id="PF25000">
    <property type="entry name" value="DUF7779"/>
    <property type="match status" value="1"/>
</dbReference>
<dbReference type="SUPFAM" id="SSF48452">
    <property type="entry name" value="TPR-like"/>
    <property type="match status" value="2"/>
</dbReference>
<dbReference type="PROSITE" id="PS50005">
    <property type="entry name" value="TPR"/>
    <property type="match status" value="1"/>
</dbReference>
<accession>A0ABP0CD60</accession>
<feature type="domain" description="NB-ARC" evidence="2">
    <location>
        <begin position="362"/>
        <end position="477"/>
    </location>
</feature>
<keyword evidence="1" id="KW-0802">TPR repeat</keyword>
<evidence type="ECO:0008006" key="6">
    <source>
        <dbReference type="Google" id="ProtNLM"/>
    </source>
</evidence>